<dbReference type="Pfam" id="PF13511">
    <property type="entry name" value="DUF4124"/>
    <property type="match status" value="1"/>
</dbReference>
<proteinExistence type="predicted"/>
<feature type="region of interest" description="Disordered" evidence="1">
    <location>
        <begin position="65"/>
        <end position="117"/>
    </location>
</feature>
<dbReference type="KEGG" id="cmav:ABHF33_03245"/>
<dbReference type="RefSeq" id="WP_348945623.1">
    <property type="nucleotide sequence ID" value="NZ_CP157355.1"/>
</dbReference>
<gene>
    <name evidence="3" type="ORF">ABHF33_03245</name>
</gene>
<accession>A0AAU7FC23</accession>
<evidence type="ECO:0000259" key="2">
    <source>
        <dbReference type="Pfam" id="PF13511"/>
    </source>
</evidence>
<name>A0AAU7FC23_9NEIS</name>
<protein>
    <submittedName>
        <fullName evidence="3">DUF4124 domain-containing protein</fullName>
    </submittedName>
</protein>
<sequence>MMKYIFGLLIVLLLPGLAWAEPFKCLDEKGRVVYADRPCTGLEVPMDDQGTISTVVIPERPFVPAYQDNSKGGKVSSMGEAATPAGGGSVSSPSSQSDTTRGPSDKISNRPVRRLPD</sequence>
<feature type="domain" description="DUF4124" evidence="2">
    <location>
        <begin position="11"/>
        <end position="43"/>
    </location>
</feature>
<reference evidence="3" key="1">
    <citation type="submission" date="2024-05" db="EMBL/GenBank/DDBJ databases">
        <authorList>
            <person name="Yang L."/>
            <person name="Pan L."/>
        </authorList>
    </citation>
    <scope>NUCLEOTIDE SEQUENCE</scope>
    <source>
        <strain evidence="3">FCG-7</strain>
    </source>
</reference>
<evidence type="ECO:0000313" key="3">
    <source>
        <dbReference type="EMBL" id="XBM01321.1"/>
    </source>
</evidence>
<dbReference type="EMBL" id="CP157355">
    <property type="protein sequence ID" value="XBM01321.1"/>
    <property type="molecule type" value="Genomic_DNA"/>
</dbReference>
<dbReference type="InterPro" id="IPR025392">
    <property type="entry name" value="DUF4124"/>
</dbReference>
<dbReference type="AlphaFoldDB" id="A0AAU7FC23"/>
<evidence type="ECO:0000256" key="1">
    <source>
        <dbReference type="SAM" id="MobiDB-lite"/>
    </source>
</evidence>
<feature type="compositionally biased region" description="Basic and acidic residues" evidence="1">
    <location>
        <begin position="103"/>
        <end position="117"/>
    </location>
</feature>
<organism evidence="3">
    <name type="scientific">Chitinibacter mangrovi</name>
    <dbReference type="NCBI Taxonomy" id="3153927"/>
    <lineage>
        <taxon>Bacteria</taxon>
        <taxon>Pseudomonadati</taxon>
        <taxon>Pseudomonadota</taxon>
        <taxon>Betaproteobacteria</taxon>
        <taxon>Neisseriales</taxon>
        <taxon>Chitinibacteraceae</taxon>
        <taxon>Chitinibacter</taxon>
    </lineage>
</organism>